<dbReference type="Proteomes" id="UP000002217">
    <property type="component" value="Chromosome"/>
</dbReference>
<dbReference type="OrthoDB" id="1934429at2"/>
<evidence type="ECO:0008006" key="3">
    <source>
        <dbReference type="Google" id="ProtNLM"/>
    </source>
</evidence>
<accession>C8W0T3</accession>
<sequence>MHAGEIYHLWEGLTSGYKLIEVAEMYLMNTEDPELQIYLKALTTGVYFLKIKKLEDELKKEGFTVPPRPESKLIQGSAGAGQNVKLTDKEVIKNMVAFGQIYIMYNARAVIASNRESVRRTFRDLMGDHLIAYKTFFALGKKRNIFDPTPPATAKQNSLNMSEIGVLWDALTSRHLNQVKVETYMASIKDNNLLSAMKTLRNDVIMPQMEKIENVLKNEGFTIPPRPPVRTEQYSSGQVNKIRSSDDETLGALGLTLQANVIIDSRSLTTVVSDDLFALFEKFLYQQFQSYEKFMSLAKSRFILDIPPAVTSLRI</sequence>
<evidence type="ECO:0000313" key="1">
    <source>
        <dbReference type="EMBL" id="ACV63338.1"/>
    </source>
</evidence>
<protein>
    <recommendedName>
        <fullName evidence="3">DUF3231 family protein</fullName>
    </recommendedName>
</protein>
<dbReference type="HOGENOM" id="CLU_882023_0_0_9"/>
<reference evidence="1 2" key="1">
    <citation type="journal article" date="2009" name="Stand. Genomic Sci.">
        <title>Complete genome sequence of Desulfotomaculum acetoxidans type strain (5575).</title>
        <authorList>
            <person name="Spring S."/>
            <person name="Lapidus A."/>
            <person name="Schroder M."/>
            <person name="Gleim D."/>
            <person name="Sims D."/>
            <person name="Meincke L."/>
            <person name="Glavina Del Rio T."/>
            <person name="Tice H."/>
            <person name="Copeland A."/>
            <person name="Cheng J.F."/>
            <person name="Lucas S."/>
            <person name="Chen F."/>
            <person name="Nolan M."/>
            <person name="Bruce D."/>
            <person name="Goodwin L."/>
            <person name="Pitluck S."/>
            <person name="Ivanova N."/>
            <person name="Mavromatis K."/>
            <person name="Mikhailova N."/>
            <person name="Pati A."/>
            <person name="Chen A."/>
            <person name="Palaniappan K."/>
            <person name="Land M."/>
            <person name="Hauser L."/>
            <person name="Chang Y.J."/>
            <person name="Jeffries C.D."/>
            <person name="Chain P."/>
            <person name="Saunders E."/>
            <person name="Brettin T."/>
            <person name="Detter J.C."/>
            <person name="Goker M."/>
            <person name="Bristow J."/>
            <person name="Eisen J.A."/>
            <person name="Markowitz V."/>
            <person name="Hugenholtz P."/>
            <person name="Kyrpides N.C."/>
            <person name="Klenk H.P."/>
            <person name="Han C."/>
        </authorList>
    </citation>
    <scope>NUCLEOTIDE SEQUENCE [LARGE SCALE GENOMIC DNA]</scope>
    <source>
        <strain evidence="2">ATCC 49208 / DSM 771 / VKM B-1644</strain>
    </source>
</reference>
<proteinExistence type="predicted"/>
<dbReference type="RefSeq" id="WP_015758033.1">
    <property type="nucleotide sequence ID" value="NC_013216.1"/>
</dbReference>
<dbReference type="AlphaFoldDB" id="C8W0T3"/>
<dbReference type="Pfam" id="PF11553">
    <property type="entry name" value="DUF3231"/>
    <property type="match status" value="1"/>
</dbReference>
<name>C8W0T3_DESAS</name>
<dbReference type="InterPro" id="IPR021617">
    <property type="entry name" value="DUF3231"/>
</dbReference>
<dbReference type="Gene3D" id="1.20.1260.10">
    <property type="match status" value="2"/>
</dbReference>
<keyword evidence="2" id="KW-1185">Reference proteome</keyword>
<dbReference type="KEGG" id="dae:Dtox_2536"/>
<gene>
    <name evidence="1" type="ordered locus">Dtox_2536</name>
</gene>
<dbReference type="InterPro" id="IPR012347">
    <property type="entry name" value="Ferritin-like"/>
</dbReference>
<evidence type="ECO:0000313" key="2">
    <source>
        <dbReference type="Proteomes" id="UP000002217"/>
    </source>
</evidence>
<dbReference type="EMBL" id="CP001720">
    <property type="protein sequence ID" value="ACV63338.1"/>
    <property type="molecule type" value="Genomic_DNA"/>
</dbReference>
<organism evidence="1 2">
    <name type="scientific">Desulfofarcimen acetoxidans (strain ATCC 49208 / DSM 771 / KCTC 5769 / VKM B-1644 / 5575)</name>
    <name type="common">Desulfotomaculum acetoxidans</name>
    <dbReference type="NCBI Taxonomy" id="485916"/>
    <lineage>
        <taxon>Bacteria</taxon>
        <taxon>Bacillati</taxon>
        <taxon>Bacillota</taxon>
        <taxon>Clostridia</taxon>
        <taxon>Eubacteriales</taxon>
        <taxon>Peptococcaceae</taxon>
        <taxon>Desulfofarcimen</taxon>
    </lineage>
</organism>